<comment type="caution">
    <text evidence="3">The sequence shown here is derived from an EMBL/GenBank/DDBJ whole genome shotgun (WGS) entry which is preliminary data.</text>
</comment>
<evidence type="ECO:0000313" key="3">
    <source>
        <dbReference type="EMBL" id="GJD94818.1"/>
    </source>
</evidence>
<evidence type="ECO:0000256" key="1">
    <source>
        <dbReference type="SAM" id="MobiDB-lite"/>
    </source>
</evidence>
<proteinExistence type="predicted"/>
<feature type="compositionally biased region" description="Basic and acidic residues" evidence="1">
    <location>
        <begin position="64"/>
        <end position="73"/>
    </location>
</feature>
<dbReference type="EMBL" id="BPQP01000029">
    <property type="protein sequence ID" value="GJD94818.1"/>
    <property type="molecule type" value="Genomic_DNA"/>
</dbReference>
<evidence type="ECO:0000313" key="4">
    <source>
        <dbReference type="Proteomes" id="UP001055125"/>
    </source>
</evidence>
<protein>
    <submittedName>
        <fullName evidence="3">Uncharacterized protein</fullName>
    </submittedName>
</protein>
<dbReference type="RefSeq" id="WP_238243977.1">
    <property type="nucleotide sequence ID" value="NZ_BPQP01000029.1"/>
</dbReference>
<sequence length="117" mass="12304">MTYDPFTARNLVSIFALAGLLVMMTEVLPLVTCIGIGLFCLLASGTASLFAGGPPARRSGTARKGPDKPRAPVEQRPTARPPQPWKPPAPDPAVEAHPAIFATVAGRTTGANSSRRR</sequence>
<keyword evidence="4" id="KW-1185">Reference proteome</keyword>
<accession>A0ABQ4RYV6</accession>
<keyword evidence="2" id="KW-1133">Transmembrane helix</keyword>
<feature type="transmembrane region" description="Helical" evidence="2">
    <location>
        <begin position="12"/>
        <end position="42"/>
    </location>
</feature>
<reference evidence="3" key="2">
    <citation type="submission" date="2021-08" db="EMBL/GenBank/DDBJ databases">
        <authorList>
            <person name="Tani A."/>
            <person name="Ola A."/>
            <person name="Ogura Y."/>
            <person name="Katsura K."/>
            <person name="Hayashi T."/>
        </authorList>
    </citation>
    <scope>NUCLEOTIDE SEQUENCE</scope>
    <source>
        <strain evidence="3">DSM 19015</strain>
    </source>
</reference>
<evidence type="ECO:0000256" key="2">
    <source>
        <dbReference type="SAM" id="Phobius"/>
    </source>
</evidence>
<name>A0ABQ4RYV6_9HYPH</name>
<reference evidence="3" key="1">
    <citation type="journal article" date="2021" name="Front. Microbiol.">
        <title>Comprehensive Comparative Genomics and Phenotyping of Methylobacterium Species.</title>
        <authorList>
            <person name="Alessa O."/>
            <person name="Ogura Y."/>
            <person name="Fujitani Y."/>
            <person name="Takami H."/>
            <person name="Hayashi T."/>
            <person name="Sahin N."/>
            <person name="Tani A."/>
        </authorList>
    </citation>
    <scope>NUCLEOTIDE SEQUENCE</scope>
    <source>
        <strain evidence="3">DSM 19015</strain>
    </source>
</reference>
<feature type="region of interest" description="Disordered" evidence="1">
    <location>
        <begin position="51"/>
        <end position="117"/>
    </location>
</feature>
<gene>
    <name evidence="3" type="ORF">OCOJLMKI_2024</name>
</gene>
<feature type="compositionally biased region" description="Pro residues" evidence="1">
    <location>
        <begin position="79"/>
        <end position="91"/>
    </location>
</feature>
<keyword evidence="2" id="KW-0812">Transmembrane</keyword>
<keyword evidence="2" id="KW-0472">Membrane</keyword>
<organism evidence="3 4">
    <name type="scientific">Methylobacterium iners</name>
    <dbReference type="NCBI Taxonomy" id="418707"/>
    <lineage>
        <taxon>Bacteria</taxon>
        <taxon>Pseudomonadati</taxon>
        <taxon>Pseudomonadota</taxon>
        <taxon>Alphaproteobacteria</taxon>
        <taxon>Hyphomicrobiales</taxon>
        <taxon>Methylobacteriaceae</taxon>
        <taxon>Methylobacterium</taxon>
    </lineage>
</organism>
<dbReference type="Proteomes" id="UP001055125">
    <property type="component" value="Unassembled WGS sequence"/>
</dbReference>